<keyword evidence="11 17" id="KW-0560">Oxidoreductase</keyword>
<evidence type="ECO:0000256" key="1">
    <source>
        <dbReference type="ARBA" id="ARBA00001971"/>
    </source>
</evidence>
<protein>
    <recommendedName>
        <fullName evidence="6">unspecific monooxygenase</fullName>
        <ecNumber evidence="6">1.14.14.1</ecNumber>
    </recommendedName>
</protein>
<evidence type="ECO:0000256" key="10">
    <source>
        <dbReference type="ARBA" id="ARBA00022848"/>
    </source>
</evidence>
<dbReference type="EC" id="1.14.14.1" evidence="6"/>
<evidence type="ECO:0000256" key="11">
    <source>
        <dbReference type="ARBA" id="ARBA00023002"/>
    </source>
</evidence>
<evidence type="ECO:0000256" key="2">
    <source>
        <dbReference type="ARBA" id="ARBA00003690"/>
    </source>
</evidence>
<dbReference type="GO" id="GO:0020037">
    <property type="term" value="F:heme binding"/>
    <property type="evidence" value="ECO:0007669"/>
    <property type="project" value="InterPro"/>
</dbReference>
<evidence type="ECO:0000256" key="15">
    <source>
        <dbReference type="ARBA" id="ARBA00047827"/>
    </source>
</evidence>
<comment type="catalytic activity">
    <reaction evidence="15">
        <text>an organic molecule + reduced [NADPH--hemoprotein reductase] + O2 = an alcohol + oxidized [NADPH--hemoprotein reductase] + H2O + H(+)</text>
        <dbReference type="Rhea" id="RHEA:17149"/>
        <dbReference type="Rhea" id="RHEA-COMP:11964"/>
        <dbReference type="Rhea" id="RHEA-COMP:11965"/>
        <dbReference type="ChEBI" id="CHEBI:15377"/>
        <dbReference type="ChEBI" id="CHEBI:15378"/>
        <dbReference type="ChEBI" id="CHEBI:15379"/>
        <dbReference type="ChEBI" id="CHEBI:30879"/>
        <dbReference type="ChEBI" id="CHEBI:57618"/>
        <dbReference type="ChEBI" id="CHEBI:58210"/>
        <dbReference type="ChEBI" id="CHEBI:142491"/>
        <dbReference type="EC" id="1.14.14.1"/>
    </reaction>
</comment>
<dbReference type="Pfam" id="PF00067">
    <property type="entry name" value="p450"/>
    <property type="match status" value="1"/>
</dbReference>
<dbReference type="InterPro" id="IPR002401">
    <property type="entry name" value="Cyt_P450_E_grp-I"/>
</dbReference>
<evidence type="ECO:0000256" key="14">
    <source>
        <dbReference type="ARBA" id="ARBA00023136"/>
    </source>
</evidence>
<gene>
    <name evidence="18" type="ORF">PARMNEM_LOCUS19108</name>
</gene>
<evidence type="ECO:0000256" key="5">
    <source>
        <dbReference type="ARBA" id="ARBA00010617"/>
    </source>
</evidence>
<keyword evidence="10" id="KW-0492">Microsome</keyword>
<dbReference type="GO" id="GO:0005506">
    <property type="term" value="F:iron ion binding"/>
    <property type="evidence" value="ECO:0007669"/>
    <property type="project" value="InterPro"/>
</dbReference>
<dbReference type="PRINTS" id="PR00463">
    <property type="entry name" value="EP450I"/>
</dbReference>
<dbReference type="InterPro" id="IPR001128">
    <property type="entry name" value="Cyt_P450"/>
</dbReference>
<dbReference type="GO" id="GO:0005789">
    <property type="term" value="C:endoplasmic reticulum membrane"/>
    <property type="evidence" value="ECO:0007669"/>
    <property type="project" value="UniProtKB-SubCell"/>
</dbReference>
<reference evidence="18 19" key="1">
    <citation type="submission" date="2023-11" db="EMBL/GenBank/DDBJ databases">
        <authorList>
            <person name="Hedman E."/>
            <person name="Englund M."/>
            <person name="Stromberg M."/>
            <person name="Nyberg Akerstrom W."/>
            <person name="Nylinder S."/>
            <person name="Jareborg N."/>
            <person name="Kallberg Y."/>
            <person name="Kronander E."/>
        </authorList>
    </citation>
    <scope>NUCLEOTIDE SEQUENCE [LARGE SCALE GENOMIC DNA]</scope>
</reference>
<comment type="subcellular location">
    <subcellularLocation>
        <location evidence="4">Endoplasmic reticulum membrane</location>
        <topology evidence="4">Peripheral membrane protein</topology>
    </subcellularLocation>
    <subcellularLocation>
        <location evidence="3">Microsome membrane</location>
        <topology evidence="3">Peripheral membrane protein</topology>
    </subcellularLocation>
</comment>
<organism evidence="18 19">
    <name type="scientific">Parnassius mnemosyne</name>
    <name type="common">clouded apollo</name>
    <dbReference type="NCBI Taxonomy" id="213953"/>
    <lineage>
        <taxon>Eukaryota</taxon>
        <taxon>Metazoa</taxon>
        <taxon>Ecdysozoa</taxon>
        <taxon>Arthropoda</taxon>
        <taxon>Hexapoda</taxon>
        <taxon>Insecta</taxon>
        <taxon>Pterygota</taxon>
        <taxon>Neoptera</taxon>
        <taxon>Endopterygota</taxon>
        <taxon>Lepidoptera</taxon>
        <taxon>Glossata</taxon>
        <taxon>Ditrysia</taxon>
        <taxon>Papilionoidea</taxon>
        <taxon>Papilionidae</taxon>
        <taxon>Parnassiinae</taxon>
        <taxon>Parnassini</taxon>
        <taxon>Parnassius</taxon>
        <taxon>Driopa</taxon>
    </lineage>
</organism>
<keyword evidence="9" id="KW-0256">Endoplasmic reticulum</keyword>
<evidence type="ECO:0000256" key="16">
    <source>
        <dbReference type="PIRSR" id="PIRSR602401-1"/>
    </source>
</evidence>
<keyword evidence="12 16" id="KW-0408">Iron</keyword>
<dbReference type="SUPFAM" id="SSF48264">
    <property type="entry name" value="Cytochrome P450"/>
    <property type="match status" value="1"/>
</dbReference>
<evidence type="ECO:0000256" key="17">
    <source>
        <dbReference type="RuleBase" id="RU000461"/>
    </source>
</evidence>
<keyword evidence="7 16" id="KW-0349">Heme</keyword>
<dbReference type="InterPro" id="IPR017972">
    <property type="entry name" value="Cyt_P450_CS"/>
</dbReference>
<keyword evidence="14" id="KW-0472">Membrane</keyword>
<dbReference type="InterPro" id="IPR036396">
    <property type="entry name" value="Cyt_P450_sf"/>
</dbReference>
<evidence type="ECO:0000256" key="3">
    <source>
        <dbReference type="ARBA" id="ARBA00004174"/>
    </source>
</evidence>
<dbReference type="CDD" id="cd11056">
    <property type="entry name" value="CYP6-like"/>
    <property type="match status" value="1"/>
</dbReference>
<dbReference type="GO" id="GO:0016712">
    <property type="term" value="F:oxidoreductase activity, acting on paired donors, with incorporation or reduction of molecular oxygen, reduced flavin or flavoprotein as one donor, and incorporation of one atom of oxygen"/>
    <property type="evidence" value="ECO:0007669"/>
    <property type="project" value="UniProtKB-EC"/>
</dbReference>
<dbReference type="InterPro" id="IPR050476">
    <property type="entry name" value="Insect_CytP450_Detox"/>
</dbReference>
<keyword evidence="19" id="KW-1185">Reference proteome</keyword>
<evidence type="ECO:0000313" key="19">
    <source>
        <dbReference type="Proteomes" id="UP001314205"/>
    </source>
</evidence>
<dbReference type="PROSITE" id="PS00086">
    <property type="entry name" value="CYTOCHROME_P450"/>
    <property type="match status" value="1"/>
</dbReference>
<dbReference type="PANTHER" id="PTHR24292:SF84">
    <property type="entry name" value="CYTOCHROME P450 28A5-RELATED"/>
    <property type="match status" value="1"/>
</dbReference>
<dbReference type="PRINTS" id="PR00385">
    <property type="entry name" value="P450"/>
</dbReference>
<dbReference type="Proteomes" id="UP001314205">
    <property type="component" value="Unassembled WGS sequence"/>
</dbReference>
<keyword evidence="8 16" id="KW-0479">Metal-binding</keyword>
<evidence type="ECO:0000256" key="6">
    <source>
        <dbReference type="ARBA" id="ARBA00012109"/>
    </source>
</evidence>
<dbReference type="EMBL" id="CAVLGL010000115">
    <property type="protein sequence ID" value="CAK1600333.1"/>
    <property type="molecule type" value="Genomic_DNA"/>
</dbReference>
<evidence type="ECO:0000256" key="12">
    <source>
        <dbReference type="ARBA" id="ARBA00023004"/>
    </source>
</evidence>
<evidence type="ECO:0000256" key="9">
    <source>
        <dbReference type="ARBA" id="ARBA00022824"/>
    </source>
</evidence>
<dbReference type="Gene3D" id="1.10.630.10">
    <property type="entry name" value="Cytochrome P450"/>
    <property type="match status" value="1"/>
</dbReference>
<sequence length="501" mass="57604">MIFKLLIVFGALCAIYYLKRLYNEFYWKKRGVKFYPKGKVIGPLGIFLTTKQALFEIFIDIYKMYPNEPAVGVGSILNPALYVKDPTNVQHVLSLDFNSFYHRGFDVNENDLLANNILFLNGSKWKLIRQTMTPLFTSSKLKSMYYIIDRSAQDFVEYLNNHQEKLKGDMFNTLSTFSSAAIGAAVFGIGTESIFNSPFLKMAQNSMTPTFSQNIKFVISAFNGTLYKLLRIKLYKQHEEFFIGAVKQVIRQREQEKIRRHDFADLCVNIQNNGVLKDPDSGLEIYPTDEVLAAQAFFFFIAGVEPSAAAMQATLIELGRNPDALKRVHDEIDSAFKKHNNTITYDIIQEMEYLEMSLNESMRIHPSVGYLTRECVRDTVLPVGNIKVEKGTKIFTPLYEFHHDSNIFPDPQVFKPERFSRENRSTIADNVFMPFGKGNRLCVGTRYATLQVKAGLVHLLRNFTVTTEIGEGGIKYKKHHTQVRPYNVRIELFPRNKERIE</sequence>
<name>A0AAV1LZ58_9NEOP</name>
<comment type="caution">
    <text evidence="18">The sequence shown here is derived from an EMBL/GenBank/DDBJ whole genome shotgun (WGS) entry which is preliminary data.</text>
</comment>
<evidence type="ECO:0000256" key="8">
    <source>
        <dbReference type="ARBA" id="ARBA00022723"/>
    </source>
</evidence>
<dbReference type="FunFam" id="1.10.630.10:FF:000182">
    <property type="entry name" value="Cytochrome P450 3A4"/>
    <property type="match status" value="1"/>
</dbReference>
<dbReference type="PANTHER" id="PTHR24292">
    <property type="entry name" value="CYTOCHROME P450"/>
    <property type="match status" value="1"/>
</dbReference>
<keyword evidence="13 17" id="KW-0503">Monooxygenase</keyword>
<proteinExistence type="inferred from homology"/>
<evidence type="ECO:0000256" key="7">
    <source>
        <dbReference type="ARBA" id="ARBA00022617"/>
    </source>
</evidence>
<evidence type="ECO:0000256" key="4">
    <source>
        <dbReference type="ARBA" id="ARBA00004406"/>
    </source>
</evidence>
<comment type="similarity">
    <text evidence="5 17">Belongs to the cytochrome P450 family.</text>
</comment>
<feature type="binding site" description="axial binding residue" evidence="16">
    <location>
        <position position="442"/>
    </location>
    <ligand>
        <name>heme</name>
        <dbReference type="ChEBI" id="CHEBI:30413"/>
    </ligand>
    <ligandPart>
        <name>Fe</name>
        <dbReference type="ChEBI" id="CHEBI:18248"/>
    </ligandPart>
</feature>
<evidence type="ECO:0000256" key="13">
    <source>
        <dbReference type="ARBA" id="ARBA00023033"/>
    </source>
</evidence>
<comment type="cofactor">
    <cofactor evidence="1 16">
        <name>heme</name>
        <dbReference type="ChEBI" id="CHEBI:30413"/>
    </cofactor>
</comment>
<comment type="function">
    <text evidence="2">May be involved in the metabolism of insect hormones and in the breakdown of synthetic insecticides.</text>
</comment>
<evidence type="ECO:0000313" key="18">
    <source>
        <dbReference type="EMBL" id="CAK1600333.1"/>
    </source>
</evidence>
<dbReference type="AlphaFoldDB" id="A0AAV1LZ58"/>
<accession>A0AAV1LZ58</accession>